<feature type="domain" description="Luciferase-like" evidence="3">
    <location>
        <begin position="24"/>
        <end position="301"/>
    </location>
</feature>
<proteinExistence type="predicted"/>
<dbReference type="InterPro" id="IPR050766">
    <property type="entry name" value="Bact_Lucif_Oxidored"/>
</dbReference>
<sequence>MTAQGFELGLNSFGEVATDGDRTLTDAETVRLLVEEARLAESVGLDVFSLGEHYREGHNDSATPVLLAAMATATDRIRLGTSVTVLSTNDPVRLYHEFATLDAVSDGRAQLVLGRASATESFPLFGYDLAEYERLFEEKLDLFVRLQRDEKVTWSGTVRSPLVEQRLHPRMRPGGIPTWIGVGGSPNSVVRAARYGLPLMLAIIGGRPQRFAGHVDLYLQALKQFGNPVQPIGQHSLGLVADTDEEAVETWWRYWQPTVARLAEERGFYKPDRARYEAEIDHGALFVGSPETVARKIATVARDLRLSRFDLKYDIMHLLARHAREPSSCWAARSRRGSGSCWRRSPPMSDLVFGLDTFGDVPEDDSGKPVSYAAAIRQVVDEAVLADELGVDVIALGEHHRPEYSVSTPETVLAGIASRTSRIRLSSGVTVLSSDDPVRVFQRFATVDALSNGRAEVILGRGSFTESFPLFGYDLADYDVLFEERIELFAKLLDEKPVTWTGSTRAPLKDADVFPKTESGHLTTWVGVGGSPQSVVRTARYGLPLMLAIIGGAPERFAPYIDLYRRAADQLGTTAYPVGMHSPGFVADTDEEAKEVFWPHYRVMRNRIGALRGWPPIRREEFDSEVEHGSLYIGSPETVARRMARAIRSIGVGRFDLIYTAGAQPVSARMRAVELYGSRVIPMVRDILAS</sequence>
<reference evidence="4 5" key="1">
    <citation type="submission" date="2021-01" db="EMBL/GenBank/DDBJ databases">
        <title>Draft genome sequence of Micromonospora sp. strain STR1_7.</title>
        <authorList>
            <person name="Karlyshev A."/>
            <person name="Jawad R."/>
        </authorList>
    </citation>
    <scope>NUCLEOTIDE SEQUENCE [LARGE SCALE GENOMIC DNA]</scope>
    <source>
        <strain evidence="4 5">STR1-7</strain>
    </source>
</reference>
<gene>
    <name evidence="4" type="ORF">JNW91_05160</name>
</gene>
<dbReference type="SUPFAM" id="SSF51679">
    <property type="entry name" value="Bacterial luciferase-like"/>
    <property type="match status" value="2"/>
</dbReference>
<accession>A0ABS1XPW2</accession>
<evidence type="ECO:0000256" key="1">
    <source>
        <dbReference type="ARBA" id="ARBA00023002"/>
    </source>
</evidence>
<evidence type="ECO:0000313" key="5">
    <source>
        <dbReference type="Proteomes" id="UP000601027"/>
    </source>
</evidence>
<evidence type="ECO:0000259" key="3">
    <source>
        <dbReference type="Pfam" id="PF00296"/>
    </source>
</evidence>
<dbReference type="NCBIfam" id="TIGR03858">
    <property type="entry name" value="LLM_2I7G"/>
    <property type="match status" value="1"/>
</dbReference>
<dbReference type="Pfam" id="PF00296">
    <property type="entry name" value="Bac_luciferase"/>
    <property type="match status" value="2"/>
</dbReference>
<evidence type="ECO:0000313" key="4">
    <source>
        <dbReference type="EMBL" id="MBM0231311.1"/>
    </source>
</evidence>
<dbReference type="EMBL" id="JAEVHM010000013">
    <property type="protein sequence ID" value="MBM0231311.1"/>
    <property type="molecule type" value="Genomic_DNA"/>
</dbReference>
<feature type="domain" description="Luciferase-like" evidence="3">
    <location>
        <begin position="370"/>
        <end position="652"/>
    </location>
</feature>
<dbReference type="Proteomes" id="UP000601027">
    <property type="component" value="Unassembled WGS sequence"/>
</dbReference>
<keyword evidence="5" id="KW-1185">Reference proteome</keyword>
<organism evidence="4 5">
    <name type="scientific">Micromonospora parastrephiae</name>
    <dbReference type="NCBI Taxonomy" id="2806101"/>
    <lineage>
        <taxon>Bacteria</taxon>
        <taxon>Bacillati</taxon>
        <taxon>Actinomycetota</taxon>
        <taxon>Actinomycetes</taxon>
        <taxon>Micromonosporales</taxon>
        <taxon>Micromonosporaceae</taxon>
        <taxon>Micromonospora</taxon>
    </lineage>
</organism>
<dbReference type="InterPro" id="IPR036661">
    <property type="entry name" value="Luciferase-like_sf"/>
</dbReference>
<comment type="caution">
    <text evidence="4">The sequence shown here is derived from an EMBL/GenBank/DDBJ whole genome shotgun (WGS) entry which is preliminary data.</text>
</comment>
<keyword evidence="1" id="KW-0560">Oxidoreductase</keyword>
<name>A0ABS1XPW2_9ACTN</name>
<dbReference type="InterPro" id="IPR011251">
    <property type="entry name" value="Luciferase-like_dom"/>
</dbReference>
<dbReference type="Gene3D" id="3.20.20.30">
    <property type="entry name" value="Luciferase-like domain"/>
    <property type="match status" value="2"/>
</dbReference>
<evidence type="ECO:0000256" key="2">
    <source>
        <dbReference type="ARBA" id="ARBA00023033"/>
    </source>
</evidence>
<dbReference type="CDD" id="cd00347">
    <property type="entry name" value="Flavin_utilizing_monoxygenases"/>
    <property type="match status" value="1"/>
</dbReference>
<dbReference type="PANTHER" id="PTHR30137">
    <property type="entry name" value="LUCIFERASE-LIKE MONOOXYGENASE"/>
    <property type="match status" value="1"/>
</dbReference>
<dbReference type="PANTHER" id="PTHR30137:SF8">
    <property type="entry name" value="BLR5498 PROTEIN"/>
    <property type="match status" value="1"/>
</dbReference>
<dbReference type="InterPro" id="IPR022290">
    <property type="entry name" value="LLM_Atu2307-like"/>
</dbReference>
<protein>
    <submittedName>
        <fullName evidence="4">LLM class flavin-dependent oxidoreductase</fullName>
    </submittedName>
</protein>
<keyword evidence="2" id="KW-0503">Monooxygenase</keyword>